<proteinExistence type="predicted"/>
<dbReference type="EMBL" id="UYRX01000064">
    <property type="protein sequence ID" value="VDK72138.1"/>
    <property type="molecule type" value="Genomic_DNA"/>
</dbReference>
<protein>
    <submittedName>
        <fullName evidence="1">Uncharacterized protein</fullName>
    </submittedName>
</protein>
<sequence length="264" mass="30166">MTACNWPSIKNEGAYSCNDNFANVLRQIEDETERDLRRQRLLDGHLRALKRESKRRQNPLPYQFIPQSRCVKHGVCCPHAEQSDPQSVPLSTNFSLTNCLQENSFGNPAKGILNDKCYLTIELGCCLGRLMRLVLASVKALKELEFVSGNMYPMISNDIMYLNGLYLRMKSNYVEYRTLKMKQSASDHKVSPLPDGGAQLLLSGTNDEAHCGLREHDIDEVNKLPLKGTSHDGISTASKLESDFEQYRTREHRFHINSKWERDE</sequence>
<reference evidence="1 2" key="1">
    <citation type="submission" date="2018-08" db="EMBL/GenBank/DDBJ databases">
        <authorList>
            <person name="Laetsch R D."/>
            <person name="Stevens L."/>
            <person name="Kumar S."/>
            <person name="Blaxter L. M."/>
        </authorList>
    </citation>
    <scope>NUCLEOTIDE SEQUENCE [LARGE SCALE GENOMIC DNA]</scope>
</reference>
<gene>
    <name evidence="1" type="ORF">NLS_LOCUS1688</name>
</gene>
<dbReference type="Proteomes" id="UP000277928">
    <property type="component" value="Unassembled WGS sequence"/>
</dbReference>
<dbReference type="AlphaFoldDB" id="A0A3P6U0D3"/>
<accession>A0A3P6U0D3</accession>
<evidence type="ECO:0000313" key="2">
    <source>
        <dbReference type="Proteomes" id="UP000277928"/>
    </source>
</evidence>
<name>A0A3P6U0D3_LITSI</name>
<dbReference type="OrthoDB" id="5842455at2759"/>
<evidence type="ECO:0000313" key="1">
    <source>
        <dbReference type="EMBL" id="VDK72138.1"/>
    </source>
</evidence>
<keyword evidence="2" id="KW-1185">Reference proteome</keyword>
<organism evidence="1 2">
    <name type="scientific">Litomosoides sigmodontis</name>
    <name type="common">Filarial nematode worm</name>
    <dbReference type="NCBI Taxonomy" id="42156"/>
    <lineage>
        <taxon>Eukaryota</taxon>
        <taxon>Metazoa</taxon>
        <taxon>Ecdysozoa</taxon>
        <taxon>Nematoda</taxon>
        <taxon>Chromadorea</taxon>
        <taxon>Rhabditida</taxon>
        <taxon>Spirurina</taxon>
        <taxon>Spiruromorpha</taxon>
        <taxon>Filarioidea</taxon>
        <taxon>Onchocercidae</taxon>
        <taxon>Litomosoides</taxon>
    </lineage>
</organism>
<dbReference type="OMA" id="ELGCCLA"/>